<dbReference type="Pfam" id="PF03869">
    <property type="entry name" value="Arc"/>
    <property type="match status" value="1"/>
</dbReference>
<name>A0AA37F6G5_9ACTN</name>
<dbReference type="Proteomes" id="UP000627984">
    <property type="component" value="Unassembled WGS sequence"/>
</dbReference>
<dbReference type="SUPFAM" id="SSF47598">
    <property type="entry name" value="Ribbon-helix-helix"/>
    <property type="match status" value="1"/>
</dbReference>
<dbReference type="GO" id="GO:0003677">
    <property type="term" value="F:DNA binding"/>
    <property type="evidence" value="ECO:0007669"/>
    <property type="project" value="InterPro"/>
</dbReference>
<dbReference type="InterPro" id="IPR010985">
    <property type="entry name" value="Ribbon_hlx_hlx"/>
</dbReference>
<dbReference type="EMBL" id="BMQD01000017">
    <property type="protein sequence ID" value="GGK84771.1"/>
    <property type="molecule type" value="Genomic_DNA"/>
</dbReference>
<gene>
    <name evidence="3" type="ORF">GCM10010126_49990</name>
</gene>
<reference evidence="3" key="2">
    <citation type="submission" date="2022-09" db="EMBL/GenBank/DDBJ databases">
        <authorList>
            <person name="Sun Q."/>
            <person name="Ohkuma M."/>
        </authorList>
    </citation>
    <scope>NUCLEOTIDE SEQUENCE</scope>
    <source>
        <strain evidence="3">JCM 3093</strain>
    </source>
</reference>
<feature type="region of interest" description="Disordered" evidence="1">
    <location>
        <begin position="36"/>
        <end position="57"/>
    </location>
</feature>
<evidence type="ECO:0000313" key="4">
    <source>
        <dbReference type="Proteomes" id="UP000627984"/>
    </source>
</evidence>
<feature type="domain" description="Arc-like DNA binding" evidence="2">
    <location>
        <begin position="3"/>
        <end position="44"/>
    </location>
</feature>
<comment type="caution">
    <text evidence="3">The sequence shown here is derived from an EMBL/GenBank/DDBJ whole genome shotgun (WGS) entry which is preliminary data.</text>
</comment>
<sequence length="57" mass="6205">MIRFTLRIPDDLYSRLTAAAEADHRSANAQMLHLIEKGLNDDGRSAPEAVPPPAGHP</sequence>
<dbReference type="AlphaFoldDB" id="A0AA37F6G5"/>
<evidence type="ECO:0000256" key="1">
    <source>
        <dbReference type="SAM" id="MobiDB-lite"/>
    </source>
</evidence>
<dbReference type="InterPro" id="IPR013321">
    <property type="entry name" value="Arc_rbn_hlx_hlx"/>
</dbReference>
<evidence type="ECO:0000313" key="3">
    <source>
        <dbReference type="EMBL" id="GGK84771.1"/>
    </source>
</evidence>
<protein>
    <recommendedName>
        <fullName evidence="2">Arc-like DNA binding domain-containing protein</fullName>
    </recommendedName>
</protein>
<dbReference type="Gene3D" id="1.10.1220.10">
    <property type="entry name" value="Met repressor-like"/>
    <property type="match status" value="1"/>
</dbReference>
<accession>A0AA37F6G5</accession>
<feature type="compositionally biased region" description="Basic and acidic residues" evidence="1">
    <location>
        <begin position="36"/>
        <end position="45"/>
    </location>
</feature>
<dbReference type="InterPro" id="IPR005569">
    <property type="entry name" value="Arc_DNA-bd_dom"/>
</dbReference>
<dbReference type="RefSeq" id="WP_191896917.1">
    <property type="nucleotide sequence ID" value="NZ_BMQD01000017.1"/>
</dbReference>
<reference evidence="3" key="1">
    <citation type="journal article" date="2014" name="Int. J. Syst. Evol. Microbiol.">
        <title>Complete genome sequence of Corynebacterium casei LMG S-19264T (=DSM 44701T), isolated from a smear-ripened cheese.</title>
        <authorList>
            <consortium name="US DOE Joint Genome Institute (JGI-PGF)"/>
            <person name="Walter F."/>
            <person name="Albersmeier A."/>
            <person name="Kalinowski J."/>
            <person name="Ruckert C."/>
        </authorList>
    </citation>
    <scope>NUCLEOTIDE SEQUENCE</scope>
    <source>
        <strain evidence="3">JCM 3093</strain>
    </source>
</reference>
<evidence type="ECO:0000259" key="2">
    <source>
        <dbReference type="Pfam" id="PF03869"/>
    </source>
</evidence>
<organism evidence="3 4">
    <name type="scientific">Planomonospora parontospora</name>
    <dbReference type="NCBI Taxonomy" id="58119"/>
    <lineage>
        <taxon>Bacteria</taxon>
        <taxon>Bacillati</taxon>
        <taxon>Actinomycetota</taxon>
        <taxon>Actinomycetes</taxon>
        <taxon>Streptosporangiales</taxon>
        <taxon>Streptosporangiaceae</taxon>
        <taxon>Planomonospora</taxon>
    </lineage>
</organism>
<proteinExistence type="predicted"/>
<dbReference type="GO" id="GO:0006355">
    <property type="term" value="P:regulation of DNA-templated transcription"/>
    <property type="evidence" value="ECO:0007669"/>
    <property type="project" value="InterPro"/>
</dbReference>